<feature type="non-terminal residue" evidence="2">
    <location>
        <position position="302"/>
    </location>
</feature>
<proteinExistence type="predicted"/>
<evidence type="ECO:0000256" key="1">
    <source>
        <dbReference type="SAM" id="MobiDB-lite"/>
    </source>
</evidence>
<keyword evidence="3" id="KW-1185">Reference proteome</keyword>
<dbReference type="Proteomes" id="UP000000305">
    <property type="component" value="Unassembled WGS sequence"/>
</dbReference>
<dbReference type="KEGG" id="dpx:DAPPUDRAFT_125672"/>
<evidence type="ECO:0000313" key="2">
    <source>
        <dbReference type="EMBL" id="EFX60053.1"/>
    </source>
</evidence>
<accession>E9I7H7</accession>
<dbReference type="InParanoid" id="E9I7H7"/>
<gene>
    <name evidence="2" type="ORF">DAPPUDRAFT_125672</name>
</gene>
<protein>
    <submittedName>
        <fullName evidence="2">Uncharacterized protein</fullName>
    </submittedName>
</protein>
<dbReference type="HOGENOM" id="CLU_923079_0_0_1"/>
<dbReference type="AlphaFoldDB" id="E9I7H7"/>
<evidence type="ECO:0000313" key="3">
    <source>
        <dbReference type="Proteomes" id="UP000000305"/>
    </source>
</evidence>
<reference evidence="2 3" key="1">
    <citation type="journal article" date="2011" name="Science">
        <title>The ecoresponsive genome of Daphnia pulex.</title>
        <authorList>
            <person name="Colbourne J.K."/>
            <person name="Pfrender M.E."/>
            <person name="Gilbert D."/>
            <person name="Thomas W.K."/>
            <person name="Tucker A."/>
            <person name="Oakley T.H."/>
            <person name="Tokishita S."/>
            <person name="Aerts A."/>
            <person name="Arnold G.J."/>
            <person name="Basu M.K."/>
            <person name="Bauer D.J."/>
            <person name="Caceres C.E."/>
            <person name="Carmel L."/>
            <person name="Casola C."/>
            <person name="Choi J.H."/>
            <person name="Detter J.C."/>
            <person name="Dong Q."/>
            <person name="Dusheyko S."/>
            <person name="Eads B.D."/>
            <person name="Frohlich T."/>
            <person name="Geiler-Samerotte K.A."/>
            <person name="Gerlach D."/>
            <person name="Hatcher P."/>
            <person name="Jogdeo S."/>
            <person name="Krijgsveld J."/>
            <person name="Kriventseva E.V."/>
            <person name="Kultz D."/>
            <person name="Laforsch C."/>
            <person name="Lindquist E."/>
            <person name="Lopez J."/>
            <person name="Manak J.R."/>
            <person name="Muller J."/>
            <person name="Pangilinan J."/>
            <person name="Patwardhan R.P."/>
            <person name="Pitluck S."/>
            <person name="Pritham E.J."/>
            <person name="Rechtsteiner A."/>
            <person name="Rho M."/>
            <person name="Rogozin I.B."/>
            <person name="Sakarya O."/>
            <person name="Salamov A."/>
            <person name="Schaack S."/>
            <person name="Shapiro H."/>
            <person name="Shiga Y."/>
            <person name="Skalitzky C."/>
            <person name="Smith Z."/>
            <person name="Souvorov A."/>
            <person name="Sung W."/>
            <person name="Tang Z."/>
            <person name="Tsuchiya D."/>
            <person name="Tu H."/>
            <person name="Vos H."/>
            <person name="Wang M."/>
            <person name="Wolf Y.I."/>
            <person name="Yamagata H."/>
            <person name="Yamada T."/>
            <person name="Ye Y."/>
            <person name="Shaw J.R."/>
            <person name="Andrews J."/>
            <person name="Crease T.J."/>
            <person name="Tang H."/>
            <person name="Lucas S.M."/>
            <person name="Robertson H.M."/>
            <person name="Bork P."/>
            <person name="Koonin E.V."/>
            <person name="Zdobnov E.M."/>
            <person name="Grigoriev I.V."/>
            <person name="Lynch M."/>
            <person name="Boore J.L."/>
        </authorList>
    </citation>
    <scope>NUCLEOTIDE SEQUENCE [LARGE SCALE GENOMIC DNA]</scope>
</reference>
<feature type="region of interest" description="Disordered" evidence="1">
    <location>
        <begin position="240"/>
        <end position="302"/>
    </location>
</feature>
<dbReference type="EMBL" id="GL737228">
    <property type="protein sequence ID" value="EFX60053.1"/>
    <property type="molecule type" value="Genomic_DNA"/>
</dbReference>
<feature type="non-terminal residue" evidence="2">
    <location>
        <position position="1"/>
    </location>
</feature>
<name>E9I7H7_DAPPU</name>
<organism evidence="2 3">
    <name type="scientific">Daphnia pulex</name>
    <name type="common">Water flea</name>
    <dbReference type="NCBI Taxonomy" id="6669"/>
    <lineage>
        <taxon>Eukaryota</taxon>
        <taxon>Metazoa</taxon>
        <taxon>Ecdysozoa</taxon>
        <taxon>Arthropoda</taxon>
        <taxon>Crustacea</taxon>
        <taxon>Branchiopoda</taxon>
        <taxon>Diplostraca</taxon>
        <taxon>Cladocera</taxon>
        <taxon>Anomopoda</taxon>
        <taxon>Daphniidae</taxon>
        <taxon>Daphnia</taxon>
    </lineage>
</organism>
<feature type="compositionally biased region" description="Basic and acidic residues" evidence="1">
    <location>
        <begin position="293"/>
        <end position="302"/>
    </location>
</feature>
<sequence length="302" mass="30497">AVAPQGSADEAVAAAQHAAVLHRHGAGAAAADIQVGVERQLGRRTVNQDRALAAVIEADKGLIGGGLACRDVQDAAAAAAHVETAAQVELGIRGAQVHRAVASVQLAEEQFRSGQLAVGADVQRALAGRADLGAGIFVGDQIDAVLEGQRVVQLAKVPELQTAGATIPGLVRPGFETEVEGLQLAAVVLDIAFEGERAEGARIEGEGARIAAKGEVDLDQVAAGQAADRPVGVVVIEEQLGPGGKGADGPRLAVDDAGNAPVHSGGPLPVDLAGPGVGGRRGRRQVTDAQSRSQRDAERQAP</sequence>